<feature type="compositionally biased region" description="Polar residues" evidence="21">
    <location>
        <begin position="583"/>
        <end position="605"/>
    </location>
</feature>
<keyword evidence="15" id="KW-0407">Ion channel</keyword>
<accession>A0A087UD86</accession>
<evidence type="ECO:0000313" key="26">
    <source>
        <dbReference type="Proteomes" id="UP000054359"/>
    </source>
</evidence>
<reference evidence="25 26" key="1">
    <citation type="submission" date="2013-11" db="EMBL/GenBank/DDBJ databases">
        <title>Genome sequencing of Stegodyphus mimosarum.</title>
        <authorList>
            <person name="Bechsgaard J."/>
        </authorList>
    </citation>
    <scope>NUCLEOTIDE SEQUENCE [LARGE SCALE GENOMIC DNA]</scope>
</reference>
<keyword evidence="14" id="KW-1071">Ligand-gated ion channel</keyword>
<keyword evidence="4 22" id="KW-0812">Transmembrane</keyword>
<dbReference type="InterPro" id="IPR001508">
    <property type="entry name" value="Iono_Glu_rcpt_met"/>
</dbReference>
<evidence type="ECO:0000256" key="13">
    <source>
        <dbReference type="ARBA" id="ARBA00023273"/>
    </source>
</evidence>
<dbReference type="Gene3D" id="3.40.190.10">
    <property type="entry name" value="Periplasmic binding protein-like II"/>
    <property type="match status" value="1"/>
</dbReference>
<evidence type="ECO:0000256" key="11">
    <source>
        <dbReference type="ARBA" id="ARBA00023180"/>
    </source>
</evidence>
<name>A0A087UD86_STEMI</name>
<evidence type="ECO:0000256" key="12">
    <source>
        <dbReference type="ARBA" id="ARBA00023257"/>
    </source>
</evidence>
<dbReference type="InterPro" id="IPR015683">
    <property type="entry name" value="Ionotropic_Glu_rcpt"/>
</dbReference>
<comment type="similarity">
    <text evidence="1">Belongs to the glutamate-gated ion channel (TC 1.A.10.1) family.</text>
</comment>
<dbReference type="GO" id="GO:0038023">
    <property type="term" value="F:signaling receptor activity"/>
    <property type="evidence" value="ECO:0007669"/>
    <property type="project" value="InterPro"/>
</dbReference>
<protein>
    <submittedName>
        <fullName evidence="25">Glutamate receptor, ionotropic kainate 2</fullName>
    </submittedName>
</protein>
<dbReference type="GO" id="GO:0045211">
    <property type="term" value="C:postsynaptic membrane"/>
    <property type="evidence" value="ECO:0007669"/>
    <property type="project" value="UniProtKB-SubCell"/>
</dbReference>
<evidence type="ECO:0000256" key="9">
    <source>
        <dbReference type="ARBA" id="ARBA00023136"/>
    </source>
</evidence>
<feature type="transmembrane region" description="Helical" evidence="22">
    <location>
        <begin position="330"/>
        <end position="352"/>
    </location>
</feature>
<evidence type="ECO:0000256" key="3">
    <source>
        <dbReference type="ARBA" id="ARBA00022475"/>
    </source>
</evidence>
<gene>
    <name evidence="25" type="ORF">X975_16189</name>
</gene>
<evidence type="ECO:0000256" key="20">
    <source>
        <dbReference type="PIRSR" id="PIRSR601508-3"/>
    </source>
</evidence>
<feature type="binding site" evidence="18">
    <location>
        <position position="428"/>
    </location>
    <ligand>
        <name>L-glutamate</name>
        <dbReference type="ChEBI" id="CHEBI:29985"/>
    </ligand>
</feature>
<keyword evidence="3" id="KW-1003">Cell membrane</keyword>
<dbReference type="Gene3D" id="1.10.287.70">
    <property type="match status" value="1"/>
</dbReference>
<keyword evidence="6 22" id="KW-1133">Transmembrane helix</keyword>
<feature type="region of interest" description="Disordered" evidence="21">
    <location>
        <begin position="579"/>
        <end position="605"/>
    </location>
</feature>
<dbReference type="AlphaFoldDB" id="A0A087UD86"/>
<evidence type="ECO:0000313" key="25">
    <source>
        <dbReference type="EMBL" id="KFM75325.1"/>
    </source>
</evidence>
<feature type="domain" description="Ionotropic glutamate receptor L-glutamate and glycine-binding" evidence="24">
    <location>
        <begin position="134"/>
        <end position="198"/>
    </location>
</feature>
<evidence type="ECO:0000256" key="8">
    <source>
        <dbReference type="ARBA" id="ARBA00023065"/>
    </source>
</evidence>
<feature type="non-terminal residue" evidence="25">
    <location>
        <position position="605"/>
    </location>
</feature>
<evidence type="ECO:0000256" key="5">
    <source>
        <dbReference type="ARBA" id="ARBA00022729"/>
    </source>
</evidence>
<feature type="disulfide bond" evidence="20">
    <location>
        <begin position="440"/>
        <end position="498"/>
    </location>
</feature>
<dbReference type="FunFam" id="3.40.190.10:FF:000060">
    <property type="entry name" value="Glutamate receptor ionotropic, kainate 1"/>
    <property type="match status" value="1"/>
</dbReference>
<dbReference type="FunFam" id="1.10.287.70:FF:000010">
    <property type="entry name" value="Putative glutamate receptor ionotropic kainate 1"/>
    <property type="match status" value="1"/>
</dbReference>
<feature type="domain" description="Ionotropic glutamate receptor C-terminal" evidence="23">
    <location>
        <begin position="124"/>
        <end position="492"/>
    </location>
</feature>
<dbReference type="Pfam" id="PF00060">
    <property type="entry name" value="Lig_chan"/>
    <property type="match status" value="1"/>
</dbReference>
<dbReference type="Proteomes" id="UP000054359">
    <property type="component" value="Unassembled WGS sequence"/>
</dbReference>
<dbReference type="PRINTS" id="PR00177">
    <property type="entry name" value="NMDARECEPTOR"/>
</dbReference>
<dbReference type="STRING" id="407821.A0A087UD86"/>
<feature type="binding site" evidence="18">
    <location>
        <position position="214"/>
    </location>
    <ligand>
        <name>L-glutamate</name>
        <dbReference type="ChEBI" id="CHEBI:29985"/>
    </ligand>
</feature>
<feature type="transmembrane region" description="Helical" evidence="22">
    <location>
        <begin position="520"/>
        <end position="541"/>
    </location>
</feature>
<evidence type="ECO:0000256" key="14">
    <source>
        <dbReference type="ARBA" id="ARBA00023286"/>
    </source>
</evidence>
<keyword evidence="9 22" id="KW-0472">Membrane</keyword>
<evidence type="ECO:0000256" key="19">
    <source>
        <dbReference type="PIRSR" id="PIRSR601508-2"/>
    </source>
</evidence>
<dbReference type="OMA" id="MEIACRV"/>
<dbReference type="InterPro" id="IPR001320">
    <property type="entry name" value="Iontro_rcpt_C"/>
</dbReference>
<keyword evidence="11" id="KW-0325">Glycoprotein</keyword>
<dbReference type="Pfam" id="PF10613">
    <property type="entry name" value="Lig_chan-Glu_bd"/>
    <property type="match status" value="1"/>
</dbReference>
<keyword evidence="5" id="KW-0732">Signal</keyword>
<evidence type="ECO:0000256" key="1">
    <source>
        <dbReference type="ARBA" id="ARBA00008685"/>
    </source>
</evidence>
<keyword evidence="26" id="KW-1185">Reference proteome</keyword>
<evidence type="ECO:0000256" key="6">
    <source>
        <dbReference type="ARBA" id="ARBA00022989"/>
    </source>
</evidence>
<feature type="site" description="Interaction with the cone snail toxin Con-ikot-ikot" evidence="19">
    <location>
        <position position="386"/>
    </location>
</feature>
<evidence type="ECO:0000256" key="18">
    <source>
        <dbReference type="PIRSR" id="PIRSR601508-1"/>
    </source>
</evidence>
<evidence type="ECO:0000259" key="24">
    <source>
        <dbReference type="SMART" id="SM00918"/>
    </source>
</evidence>
<dbReference type="OrthoDB" id="5984008at2759"/>
<dbReference type="SMART" id="SM00079">
    <property type="entry name" value="PBPe"/>
    <property type="match status" value="1"/>
</dbReference>
<feature type="transmembrane region" description="Helical" evidence="22">
    <location>
        <begin position="254"/>
        <end position="273"/>
    </location>
</feature>
<keyword evidence="8" id="KW-0406">Ion transport</keyword>
<keyword evidence="12" id="KW-0628">Postsynaptic cell membrane</keyword>
<keyword evidence="10 25" id="KW-0675">Receptor</keyword>
<evidence type="ECO:0000256" key="16">
    <source>
        <dbReference type="ARBA" id="ARBA00034104"/>
    </source>
</evidence>
<dbReference type="GO" id="GO:0015276">
    <property type="term" value="F:ligand-gated monoatomic ion channel activity"/>
    <property type="evidence" value="ECO:0007669"/>
    <property type="project" value="InterPro"/>
</dbReference>
<dbReference type="FunFam" id="3.40.190.10:FF:000072">
    <property type="entry name" value="glutamate receptor ionotropic, kainate 4"/>
    <property type="match status" value="1"/>
</dbReference>
<organism evidence="25 26">
    <name type="scientific">Stegodyphus mimosarum</name>
    <name type="common">African social velvet spider</name>
    <dbReference type="NCBI Taxonomy" id="407821"/>
    <lineage>
        <taxon>Eukaryota</taxon>
        <taxon>Metazoa</taxon>
        <taxon>Ecdysozoa</taxon>
        <taxon>Arthropoda</taxon>
        <taxon>Chelicerata</taxon>
        <taxon>Arachnida</taxon>
        <taxon>Araneae</taxon>
        <taxon>Araneomorphae</taxon>
        <taxon>Entelegynae</taxon>
        <taxon>Eresoidea</taxon>
        <taxon>Eresidae</taxon>
        <taxon>Stegodyphus</taxon>
    </lineage>
</organism>
<proteinExistence type="inferred from homology"/>
<dbReference type="InterPro" id="IPR019594">
    <property type="entry name" value="Glu/Gly-bd"/>
</dbReference>
<evidence type="ECO:0000256" key="17">
    <source>
        <dbReference type="ARBA" id="ARBA00034107"/>
    </source>
</evidence>
<comment type="subcellular location">
    <subcellularLocation>
        <location evidence="16">Postsynaptic cell membrane</location>
        <topology evidence="16">Multi-pass membrane protein</topology>
    </subcellularLocation>
    <subcellularLocation>
        <location evidence="17">Presynaptic cell membrane</location>
        <topology evidence="17">Multi-pass membrane protein</topology>
    </subcellularLocation>
</comment>
<evidence type="ECO:0000256" key="7">
    <source>
        <dbReference type="ARBA" id="ARBA00023018"/>
    </source>
</evidence>
<dbReference type="Gene3D" id="3.40.50.2300">
    <property type="match status" value="2"/>
</dbReference>
<keyword evidence="13" id="KW-0966">Cell projection</keyword>
<evidence type="ECO:0000256" key="15">
    <source>
        <dbReference type="ARBA" id="ARBA00023303"/>
    </source>
</evidence>
<sequence>MYDSVQMFIFALQGLDEGKYVQKFPSVSCDNPVAKGSDGTSLINYMKSISLASKFKEKEEKKVGKQGLTGDVIFNGQGIRSNFILDIMHLSEEGLLEVGRMYLPDKHVNMTRKIPAFSPLEEKMLIVTTILEEPYLMLKSSLKELQGNERYEGFCVDLIEELAKLLNFKYKIKLVRDKVYGSENENGTYTGMIGEVQRGEVDMAVAGLSINSKREEAVDFTLPFMNTGISILYKKPTTKVSSLFAFLSPFSAEVWIYLIGAYFAVSVVTYVIGRLTPYEWINPYPCRQDDIVVENAFNVRNSLWIILGTVMQQGSEIVTTAFSTRTLYSFWSFFTLILVSSYTANLAAFLTVEKVVYPFHNAQELAKQKKIKYGCLKNGTTEEFFKYSSIDIYKEMWRAISSDPKNLVGKNPEGKEKVYKEDYAYLMESAAIEYVTERVCNITQIGGLLDSKGYGIAVKKGNKELAAWLSMGILRLQERGVLHILKERWWKQRGGGKCVTSSKQSSGTARKLSLDNVGGVFVVLIFGLAVAVMLAVIEFSWKSAQWENPNKESFWTRMKKEIKFTLSFDITDKPVPQLKKNKSVTSTVENSRASSHSRGTSKSVS</sequence>
<keyword evidence="20" id="KW-1015">Disulfide bond</keyword>
<dbReference type="SUPFAM" id="SSF53850">
    <property type="entry name" value="Periplasmic binding protein-like II"/>
    <property type="match status" value="1"/>
</dbReference>
<keyword evidence="7" id="KW-0770">Synapse</keyword>
<dbReference type="GO" id="GO:0042734">
    <property type="term" value="C:presynaptic membrane"/>
    <property type="evidence" value="ECO:0007669"/>
    <property type="project" value="UniProtKB-SubCell"/>
</dbReference>
<feature type="binding site" evidence="18">
    <location>
        <position position="209"/>
    </location>
    <ligand>
        <name>L-glutamate</name>
        <dbReference type="ChEBI" id="CHEBI:29985"/>
    </ligand>
</feature>
<evidence type="ECO:0000256" key="22">
    <source>
        <dbReference type="SAM" id="Phobius"/>
    </source>
</evidence>
<evidence type="ECO:0000256" key="10">
    <source>
        <dbReference type="ARBA" id="ARBA00023170"/>
    </source>
</evidence>
<dbReference type="SMART" id="SM00918">
    <property type="entry name" value="Lig_chan-Glu_bd"/>
    <property type="match status" value="1"/>
</dbReference>
<evidence type="ECO:0000256" key="2">
    <source>
        <dbReference type="ARBA" id="ARBA00022448"/>
    </source>
</evidence>
<evidence type="ECO:0000256" key="21">
    <source>
        <dbReference type="SAM" id="MobiDB-lite"/>
    </source>
</evidence>
<dbReference type="EMBL" id="KK119303">
    <property type="protein sequence ID" value="KFM75325.1"/>
    <property type="molecule type" value="Genomic_DNA"/>
</dbReference>
<feature type="binding site" evidence="18">
    <location>
        <position position="381"/>
    </location>
    <ligand>
        <name>L-glutamate</name>
        <dbReference type="ChEBI" id="CHEBI:29985"/>
    </ligand>
</feature>
<keyword evidence="2" id="KW-0813">Transport</keyword>
<dbReference type="PANTHER" id="PTHR18966">
    <property type="entry name" value="IONOTROPIC GLUTAMATE RECEPTOR"/>
    <property type="match status" value="1"/>
</dbReference>
<evidence type="ECO:0000259" key="23">
    <source>
        <dbReference type="SMART" id="SM00079"/>
    </source>
</evidence>
<evidence type="ECO:0000256" key="4">
    <source>
        <dbReference type="ARBA" id="ARBA00022692"/>
    </source>
</evidence>